<evidence type="ECO:0000256" key="2">
    <source>
        <dbReference type="ARBA" id="ARBA00005389"/>
    </source>
</evidence>
<dbReference type="AlphaFoldDB" id="A0A2N5V8U1"/>
<feature type="compositionally biased region" description="Polar residues" evidence="7">
    <location>
        <begin position="1"/>
        <end position="24"/>
    </location>
</feature>
<dbReference type="InterPro" id="IPR019145">
    <property type="entry name" value="Mediator_Med10"/>
</dbReference>
<comment type="caution">
    <text evidence="8">The sequence shown here is derived from an EMBL/GenBank/DDBJ whole genome shotgun (WGS) entry which is preliminary data.</text>
</comment>
<feature type="region of interest" description="Disordered" evidence="7">
    <location>
        <begin position="162"/>
        <end position="203"/>
    </location>
</feature>
<dbReference type="GO" id="GO:0003712">
    <property type="term" value="F:transcription coregulator activity"/>
    <property type="evidence" value="ECO:0007669"/>
    <property type="project" value="InterPro"/>
</dbReference>
<dbReference type="Pfam" id="PF09748">
    <property type="entry name" value="Med10"/>
    <property type="match status" value="1"/>
</dbReference>
<keyword evidence="6" id="KW-0010">Activator</keyword>
<name>A0A2N5V8U1_9BASI</name>
<keyword evidence="4 6" id="KW-0804">Transcription</keyword>
<dbReference type="EMBL" id="PGCI01000040">
    <property type="protein sequence ID" value="PLW46378.1"/>
    <property type="molecule type" value="Genomic_DNA"/>
</dbReference>
<evidence type="ECO:0000256" key="3">
    <source>
        <dbReference type="ARBA" id="ARBA00023015"/>
    </source>
</evidence>
<evidence type="ECO:0000256" key="6">
    <source>
        <dbReference type="RuleBase" id="RU364146"/>
    </source>
</evidence>
<sequence>MLPASTDSPAAHPNSSSGFQTEYPSTAEEIHRAQLEEKLEQILQTLLEVGICTSDVQENAREGGRTGRGEALGPGGLVGKKINESIGQMAELYEINANLTSEVPIPLEVITQVDQGTNPDRWLKSFVERAAHENMYTNGILSNVNQYRSLLRTKLADHFPDLHDHLNHNTTSPVPEKPVNNNNNNNNTQPHPPVSLNSNNLSK</sequence>
<gene>
    <name evidence="6" type="primary">MED10</name>
    <name evidence="8" type="ORF">PCASD_05482</name>
</gene>
<comment type="subunit">
    <text evidence="6">Component of the Mediator complex.</text>
</comment>
<comment type="subcellular location">
    <subcellularLocation>
        <location evidence="1 6">Nucleus</location>
    </subcellularLocation>
</comment>
<dbReference type="GO" id="GO:0006357">
    <property type="term" value="P:regulation of transcription by RNA polymerase II"/>
    <property type="evidence" value="ECO:0007669"/>
    <property type="project" value="InterPro"/>
</dbReference>
<comment type="similarity">
    <text evidence="2 6">Belongs to the Mediator complex subunit 10 family.</text>
</comment>
<proteinExistence type="inferred from homology"/>
<protein>
    <recommendedName>
        <fullName evidence="6">Mediator of RNA polymerase II transcription subunit 10</fullName>
    </recommendedName>
    <alternativeName>
        <fullName evidence="6">Mediator complex subunit 10</fullName>
    </alternativeName>
</protein>
<evidence type="ECO:0000256" key="5">
    <source>
        <dbReference type="ARBA" id="ARBA00023242"/>
    </source>
</evidence>
<keyword evidence="5 6" id="KW-0539">Nucleus</keyword>
<dbReference type="Proteomes" id="UP000235392">
    <property type="component" value="Unassembled WGS sequence"/>
</dbReference>
<comment type="function">
    <text evidence="6">Component of the Mediator complex, a coactivator involved in the regulated transcription of nearly all RNA polymerase II-dependent genes. Mediator functions as a bridge to convey information from gene-specific regulatory proteins to the basal RNA polymerase II transcription machinery. Mediator is recruited to promoters by direct interactions with regulatory proteins and serves as a scaffold for the assembly of a functional preinitiation complex with RNA polymerase II and the general transcription factors.</text>
</comment>
<reference evidence="8 9" key="1">
    <citation type="submission" date="2017-11" db="EMBL/GenBank/DDBJ databases">
        <title>De novo assembly and phasing of dikaryotic genomes from two isolates of Puccinia coronata f. sp. avenae, the causal agent of oat crown rust.</title>
        <authorList>
            <person name="Miller M.E."/>
            <person name="Zhang Y."/>
            <person name="Omidvar V."/>
            <person name="Sperschneider J."/>
            <person name="Schwessinger B."/>
            <person name="Raley C."/>
            <person name="Palmer J.M."/>
            <person name="Garnica D."/>
            <person name="Upadhyaya N."/>
            <person name="Rathjen J."/>
            <person name="Taylor J.M."/>
            <person name="Park R.F."/>
            <person name="Dodds P.N."/>
            <person name="Hirsch C.D."/>
            <person name="Kianian S.F."/>
            <person name="Figueroa M."/>
        </authorList>
    </citation>
    <scope>NUCLEOTIDE SEQUENCE [LARGE SCALE GENOMIC DNA]</scope>
    <source>
        <strain evidence="8">12SD80</strain>
    </source>
</reference>
<dbReference type="GO" id="GO:0016592">
    <property type="term" value="C:mediator complex"/>
    <property type="evidence" value="ECO:0007669"/>
    <property type="project" value="InterPro"/>
</dbReference>
<keyword evidence="3 6" id="KW-0805">Transcription regulation</keyword>
<evidence type="ECO:0000313" key="9">
    <source>
        <dbReference type="Proteomes" id="UP000235392"/>
    </source>
</evidence>
<evidence type="ECO:0000256" key="4">
    <source>
        <dbReference type="ARBA" id="ARBA00023163"/>
    </source>
</evidence>
<evidence type="ECO:0000256" key="7">
    <source>
        <dbReference type="SAM" id="MobiDB-lite"/>
    </source>
</evidence>
<organism evidence="8 9">
    <name type="scientific">Puccinia coronata f. sp. avenae</name>
    <dbReference type="NCBI Taxonomy" id="200324"/>
    <lineage>
        <taxon>Eukaryota</taxon>
        <taxon>Fungi</taxon>
        <taxon>Dikarya</taxon>
        <taxon>Basidiomycota</taxon>
        <taxon>Pucciniomycotina</taxon>
        <taxon>Pucciniomycetes</taxon>
        <taxon>Pucciniales</taxon>
        <taxon>Pucciniaceae</taxon>
        <taxon>Puccinia</taxon>
    </lineage>
</organism>
<evidence type="ECO:0000256" key="1">
    <source>
        <dbReference type="ARBA" id="ARBA00004123"/>
    </source>
</evidence>
<feature type="region of interest" description="Disordered" evidence="7">
    <location>
        <begin position="1"/>
        <end position="26"/>
    </location>
</feature>
<accession>A0A2N5V8U1</accession>
<evidence type="ECO:0000313" key="8">
    <source>
        <dbReference type="EMBL" id="PLW46378.1"/>
    </source>
</evidence>